<organism evidence="3 4">
    <name type="scientific">Chaetomium strumarium</name>
    <dbReference type="NCBI Taxonomy" id="1170767"/>
    <lineage>
        <taxon>Eukaryota</taxon>
        <taxon>Fungi</taxon>
        <taxon>Dikarya</taxon>
        <taxon>Ascomycota</taxon>
        <taxon>Pezizomycotina</taxon>
        <taxon>Sordariomycetes</taxon>
        <taxon>Sordariomycetidae</taxon>
        <taxon>Sordariales</taxon>
        <taxon>Chaetomiaceae</taxon>
        <taxon>Chaetomium</taxon>
    </lineage>
</organism>
<feature type="chain" id="PRO_5042524217" evidence="1">
    <location>
        <begin position="24"/>
        <end position="395"/>
    </location>
</feature>
<dbReference type="InterPro" id="IPR036378">
    <property type="entry name" value="FAS1_dom_sf"/>
</dbReference>
<dbReference type="Proteomes" id="UP001273166">
    <property type="component" value="Unassembled WGS sequence"/>
</dbReference>
<name>A0AAJ0M1N0_9PEZI</name>
<reference evidence="3" key="2">
    <citation type="submission" date="2023-06" db="EMBL/GenBank/DDBJ databases">
        <authorList>
            <consortium name="Lawrence Berkeley National Laboratory"/>
            <person name="Mondo S.J."/>
            <person name="Hensen N."/>
            <person name="Bonometti L."/>
            <person name="Westerberg I."/>
            <person name="Brannstrom I.O."/>
            <person name="Guillou S."/>
            <person name="Cros-Aarteil S."/>
            <person name="Calhoun S."/>
            <person name="Haridas S."/>
            <person name="Kuo A."/>
            <person name="Pangilinan J."/>
            <person name="Riley R."/>
            <person name="Labutti K."/>
            <person name="Andreopoulos B."/>
            <person name="Lipzen A."/>
            <person name="Chen C."/>
            <person name="Yanf M."/>
            <person name="Daum C."/>
            <person name="Ng V."/>
            <person name="Clum A."/>
            <person name="Steindorff A."/>
            <person name="Ohm R."/>
            <person name="Martin F."/>
            <person name="Silar P."/>
            <person name="Natvig D."/>
            <person name="Lalanne C."/>
            <person name="Gautier V."/>
            <person name="Ament-Velasquez S.L."/>
            <person name="Kruys A."/>
            <person name="Hutchinson M.I."/>
            <person name="Powell A.J."/>
            <person name="Barry K."/>
            <person name="Miller A.N."/>
            <person name="Grigoriev I.V."/>
            <person name="Debuchy R."/>
            <person name="Gladieux P."/>
            <person name="Thoren M.H."/>
            <person name="Johannesson H."/>
        </authorList>
    </citation>
    <scope>NUCLEOTIDE SEQUENCE</scope>
    <source>
        <strain evidence="3">CBS 333.67</strain>
    </source>
</reference>
<feature type="domain" description="FAS1" evidence="2">
    <location>
        <begin position="23"/>
        <end position="166"/>
    </location>
</feature>
<feature type="domain" description="FAS1" evidence="2">
    <location>
        <begin position="170"/>
        <end position="298"/>
    </location>
</feature>
<dbReference type="Pfam" id="PF02469">
    <property type="entry name" value="Fasciclin"/>
    <property type="match status" value="2"/>
</dbReference>
<keyword evidence="1" id="KW-0732">Signal</keyword>
<dbReference type="GO" id="GO:0000329">
    <property type="term" value="C:fungal-type vacuole membrane"/>
    <property type="evidence" value="ECO:0007669"/>
    <property type="project" value="TreeGrafter"/>
</dbReference>
<dbReference type="PANTHER" id="PTHR10900:SF77">
    <property type="entry name" value="FI19380P1"/>
    <property type="match status" value="1"/>
</dbReference>
<dbReference type="Gene3D" id="2.30.180.10">
    <property type="entry name" value="FAS1 domain"/>
    <property type="match status" value="2"/>
</dbReference>
<dbReference type="InterPro" id="IPR000782">
    <property type="entry name" value="FAS1_domain"/>
</dbReference>
<protein>
    <submittedName>
        <fullName evidence="3">FAS1 domain-containing protein</fullName>
    </submittedName>
</protein>
<dbReference type="PROSITE" id="PS50213">
    <property type="entry name" value="FAS1"/>
    <property type="match status" value="2"/>
</dbReference>
<dbReference type="InterPro" id="IPR050904">
    <property type="entry name" value="Adhesion/Biosynth-related"/>
</dbReference>
<evidence type="ECO:0000313" key="3">
    <source>
        <dbReference type="EMBL" id="KAK3305689.1"/>
    </source>
</evidence>
<reference evidence="3" key="1">
    <citation type="journal article" date="2023" name="Mol. Phylogenet. Evol.">
        <title>Genome-scale phylogeny and comparative genomics of the fungal order Sordariales.</title>
        <authorList>
            <person name="Hensen N."/>
            <person name="Bonometti L."/>
            <person name="Westerberg I."/>
            <person name="Brannstrom I.O."/>
            <person name="Guillou S."/>
            <person name="Cros-Aarteil S."/>
            <person name="Calhoun S."/>
            <person name="Haridas S."/>
            <person name="Kuo A."/>
            <person name="Mondo S."/>
            <person name="Pangilinan J."/>
            <person name="Riley R."/>
            <person name="LaButti K."/>
            <person name="Andreopoulos B."/>
            <person name="Lipzen A."/>
            <person name="Chen C."/>
            <person name="Yan M."/>
            <person name="Daum C."/>
            <person name="Ng V."/>
            <person name="Clum A."/>
            <person name="Steindorff A."/>
            <person name="Ohm R.A."/>
            <person name="Martin F."/>
            <person name="Silar P."/>
            <person name="Natvig D.O."/>
            <person name="Lalanne C."/>
            <person name="Gautier V."/>
            <person name="Ament-Velasquez S.L."/>
            <person name="Kruys A."/>
            <person name="Hutchinson M.I."/>
            <person name="Powell A.J."/>
            <person name="Barry K."/>
            <person name="Miller A.N."/>
            <person name="Grigoriev I.V."/>
            <person name="Debuchy R."/>
            <person name="Gladieux P."/>
            <person name="Hiltunen Thoren M."/>
            <person name="Johannesson H."/>
        </authorList>
    </citation>
    <scope>NUCLEOTIDE SEQUENCE</scope>
    <source>
        <strain evidence="3">CBS 333.67</strain>
    </source>
</reference>
<dbReference type="SUPFAM" id="SSF82153">
    <property type="entry name" value="FAS1 domain"/>
    <property type="match status" value="2"/>
</dbReference>
<evidence type="ECO:0000313" key="4">
    <source>
        <dbReference type="Proteomes" id="UP001273166"/>
    </source>
</evidence>
<evidence type="ECO:0000259" key="2">
    <source>
        <dbReference type="PROSITE" id="PS50213"/>
    </source>
</evidence>
<proteinExistence type="predicted"/>
<dbReference type="SMART" id="SM00554">
    <property type="entry name" value="FAS1"/>
    <property type="match status" value="2"/>
</dbReference>
<evidence type="ECO:0000256" key="1">
    <source>
        <dbReference type="SAM" id="SignalP"/>
    </source>
</evidence>
<accession>A0AAJ0M1N0</accession>
<gene>
    <name evidence="3" type="ORF">B0T15DRAFT_502752</name>
</gene>
<keyword evidence="4" id="KW-1185">Reference proteome</keyword>
<dbReference type="RefSeq" id="XP_062721469.1">
    <property type="nucleotide sequence ID" value="XM_062867442.1"/>
</dbReference>
<dbReference type="GO" id="GO:0016236">
    <property type="term" value="P:macroautophagy"/>
    <property type="evidence" value="ECO:0007669"/>
    <property type="project" value="TreeGrafter"/>
</dbReference>
<sequence length="395" mass="41220">MVRRLSAGHLLATAISLIIPTQAVSLEATLADQANLTAFRGLVKNHTHVFADLPEGVTVVAPTDNAFGKVGDWGTYNASVVEATLKYHILKQAIAMPSIAKGDSIWASTILTDQGFANVTNGQRLLLTKQPGGEVVLTSGFATRGTVVVEDVAFDHGLVQIIDSVMRIPESLPSTARSAYTDLTAFVGALYATDLMRELLNEKDVTIFAPHNAAFQQLAGTLAAMDREKLRRVLRYHIVPGRVAHLWELRNGSALATADSGNRATVTRSNFVYVNSARVIQSDILIANGVVHMVEGVLNPDKADARPDETLTTAQPPVFPSLVGPTATGSTVPTPFASALPCTASCATTRPSAAATGAGEQGASSKNAGVSARCTGLVGAGVGVGLMVGGLMLGL</sequence>
<dbReference type="AlphaFoldDB" id="A0AAJ0M1N0"/>
<dbReference type="GeneID" id="87886271"/>
<comment type="caution">
    <text evidence="3">The sequence shown here is derived from an EMBL/GenBank/DDBJ whole genome shotgun (WGS) entry which is preliminary data.</text>
</comment>
<dbReference type="PANTHER" id="PTHR10900">
    <property type="entry name" value="PERIOSTIN-RELATED"/>
    <property type="match status" value="1"/>
</dbReference>
<dbReference type="EMBL" id="JAUDZG010000004">
    <property type="protein sequence ID" value="KAK3305689.1"/>
    <property type="molecule type" value="Genomic_DNA"/>
</dbReference>
<feature type="signal peptide" evidence="1">
    <location>
        <begin position="1"/>
        <end position="23"/>
    </location>
</feature>